<feature type="compositionally biased region" description="Low complexity" evidence="1">
    <location>
        <begin position="355"/>
        <end position="366"/>
    </location>
</feature>
<evidence type="ECO:0000313" key="4">
    <source>
        <dbReference type="Proteomes" id="UP000314294"/>
    </source>
</evidence>
<feature type="domain" description="Protein NPAT C-terminal" evidence="2">
    <location>
        <begin position="337"/>
        <end position="552"/>
    </location>
</feature>
<feature type="compositionally biased region" description="Basic and acidic residues" evidence="1">
    <location>
        <begin position="512"/>
        <end position="535"/>
    </location>
</feature>
<dbReference type="OrthoDB" id="6287635at2759"/>
<dbReference type="Proteomes" id="UP000314294">
    <property type="component" value="Unassembled WGS sequence"/>
</dbReference>
<dbReference type="GO" id="GO:0005634">
    <property type="term" value="C:nucleus"/>
    <property type="evidence" value="ECO:0007669"/>
    <property type="project" value="TreeGrafter"/>
</dbReference>
<evidence type="ECO:0000259" key="2">
    <source>
        <dbReference type="Pfam" id="PF15712"/>
    </source>
</evidence>
<sequence length="552" mass="59910">MLLPSDVARLVLGYLQEERLCATTQAFIHECPNLKEYAEHSTEDGAIPACVFSIFGKGLTTILNEYVAVKTKVRSRIGVANMARQRVLTVASADAVVCSSVSETSSIISPADISHSMLGHSTPVSYTAAQTRPATGSGTHQQIHDVSRLLNTPRTPPEREVVLRVGPVPLADVPRLSVPPMQSLNLKMVMGTFLNLLYKMHVTKYWETDRYKRNLLKTSTKSSPNCMIILEPATKDYLSIAISPRPTLILPSPVKPMLLPVSVMGPNTLGKVQVVSNQLVAIPNPVPVQQSETVTPKSPTMAIQPSTPAGTEQHLVGTRKEKEEMDGKEPAEKAPGKLREGRTEKRTPSQEAKASKAPSKTSSLAKQAAEMLQDIQGLNSPSSPVKRPGAGSSDHSLPRTPGTGCSLEEFADRARTPSRQRKCKDGEATPKHLIPPNTPDVPTCSPASEAGSENSINMAAHTLMILSRAAIARTGTPLKDSLRQEEVGEKSPTSSKNSKKRKQPSPTASPPAKKESKQSPSQKTDRERKKLVDYFPHDLDVDKFLSSLHYDE</sequence>
<proteinExistence type="predicted"/>
<dbReference type="InterPro" id="IPR006594">
    <property type="entry name" value="LisH"/>
</dbReference>
<feature type="region of interest" description="Disordered" evidence="1">
    <location>
        <begin position="288"/>
        <end position="455"/>
    </location>
</feature>
<feature type="compositionally biased region" description="Basic and acidic residues" evidence="1">
    <location>
        <begin position="318"/>
        <end position="348"/>
    </location>
</feature>
<dbReference type="InterPro" id="IPR031442">
    <property type="entry name" value="NPAT_C"/>
</dbReference>
<protein>
    <submittedName>
        <fullName evidence="3">Protein NPAT</fullName>
    </submittedName>
</protein>
<feature type="compositionally biased region" description="Basic and acidic residues" evidence="1">
    <location>
        <begin position="480"/>
        <end position="489"/>
    </location>
</feature>
<keyword evidence="4" id="KW-1185">Reference proteome</keyword>
<dbReference type="AlphaFoldDB" id="A0A4Z2HWT6"/>
<dbReference type="PANTHER" id="PTHR15087:SF14">
    <property type="entry name" value="PROTEIN NPAT"/>
    <property type="match status" value="1"/>
</dbReference>
<feature type="compositionally biased region" description="Polar residues" evidence="1">
    <location>
        <begin position="288"/>
        <end position="310"/>
    </location>
</feature>
<reference evidence="3 4" key="1">
    <citation type="submission" date="2019-03" db="EMBL/GenBank/DDBJ databases">
        <title>First draft genome of Liparis tanakae, snailfish: a comprehensive survey of snailfish specific genes.</title>
        <authorList>
            <person name="Kim W."/>
            <person name="Song I."/>
            <person name="Jeong J.-H."/>
            <person name="Kim D."/>
            <person name="Kim S."/>
            <person name="Ryu S."/>
            <person name="Song J.Y."/>
            <person name="Lee S.K."/>
        </authorList>
    </citation>
    <scope>NUCLEOTIDE SEQUENCE [LARGE SCALE GENOMIC DNA]</scope>
    <source>
        <tissue evidence="3">Muscle</tissue>
    </source>
</reference>
<evidence type="ECO:0000256" key="1">
    <source>
        <dbReference type="SAM" id="MobiDB-lite"/>
    </source>
</evidence>
<accession>A0A4Z2HWT6</accession>
<organism evidence="3 4">
    <name type="scientific">Liparis tanakae</name>
    <name type="common">Tanaka's snailfish</name>
    <dbReference type="NCBI Taxonomy" id="230148"/>
    <lineage>
        <taxon>Eukaryota</taxon>
        <taxon>Metazoa</taxon>
        <taxon>Chordata</taxon>
        <taxon>Craniata</taxon>
        <taxon>Vertebrata</taxon>
        <taxon>Euteleostomi</taxon>
        <taxon>Actinopterygii</taxon>
        <taxon>Neopterygii</taxon>
        <taxon>Teleostei</taxon>
        <taxon>Neoteleostei</taxon>
        <taxon>Acanthomorphata</taxon>
        <taxon>Eupercaria</taxon>
        <taxon>Perciformes</taxon>
        <taxon>Cottioidei</taxon>
        <taxon>Cottales</taxon>
        <taxon>Liparidae</taxon>
        <taxon>Liparis</taxon>
    </lineage>
</organism>
<dbReference type="PROSITE" id="PS50896">
    <property type="entry name" value="LISH"/>
    <property type="match status" value="1"/>
</dbReference>
<comment type="caution">
    <text evidence="3">The sequence shown here is derived from an EMBL/GenBank/DDBJ whole genome shotgun (WGS) entry which is preliminary data.</text>
</comment>
<evidence type="ECO:0000313" key="3">
    <source>
        <dbReference type="EMBL" id="TNN69795.1"/>
    </source>
</evidence>
<dbReference type="GO" id="GO:0003712">
    <property type="term" value="F:transcription coregulator activity"/>
    <property type="evidence" value="ECO:0007669"/>
    <property type="project" value="TreeGrafter"/>
</dbReference>
<feature type="region of interest" description="Disordered" evidence="1">
    <location>
        <begin position="476"/>
        <end position="535"/>
    </location>
</feature>
<dbReference type="InterPro" id="IPR052850">
    <property type="entry name" value="NPAT_LisH"/>
</dbReference>
<name>A0A4Z2HWT6_9TELE</name>
<gene>
    <name evidence="3" type="primary">npat</name>
    <name evidence="3" type="ORF">EYF80_020027</name>
</gene>
<dbReference type="EMBL" id="SRLO01000171">
    <property type="protein sequence ID" value="TNN69795.1"/>
    <property type="molecule type" value="Genomic_DNA"/>
</dbReference>
<dbReference type="Pfam" id="PF15712">
    <property type="entry name" value="NPAT_C"/>
    <property type="match status" value="1"/>
</dbReference>
<dbReference type="PANTHER" id="PTHR15087">
    <property type="entry name" value="PROTEIN NPAT"/>
    <property type="match status" value="1"/>
</dbReference>